<comment type="caution">
    <text evidence="3">The sequence shown here is derived from an EMBL/GenBank/DDBJ whole genome shotgun (WGS) entry which is preliminary data.</text>
</comment>
<feature type="domain" description="Hypervirulence associated protein TUDOR" evidence="2">
    <location>
        <begin position="13"/>
        <end position="71"/>
    </location>
</feature>
<gene>
    <name evidence="3" type="ORF">GCM10017559_75260</name>
</gene>
<name>A0ABP6L9B9_9ACTN</name>
<protein>
    <submittedName>
        <fullName evidence="3">DUF2945 domain-containing protein</fullName>
    </submittedName>
</protein>
<keyword evidence="4" id="KW-1185">Reference proteome</keyword>
<dbReference type="Gene3D" id="2.30.30.1060">
    <property type="match status" value="1"/>
</dbReference>
<feature type="compositionally biased region" description="Polar residues" evidence="1">
    <location>
        <begin position="17"/>
        <end position="27"/>
    </location>
</feature>
<proteinExistence type="predicted"/>
<evidence type="ECO:0000256" key="1">
    <source>
        <dbReference type="SAM" id="MobiDB-lite"/>
    </source>
</evidence>
<evidence type="ECO:0000313" key="4">
    <source>
        <dbReference type="Proteomes" id="UP001499930"/>
    </source>
</evidence>
<sequence>MSDERGPEEPQVGDAVTWQSHGVTTSGRVEEKITRRTEKAGRTVDASADDPQYLVRSDKSGRTAVHKPSALRKKDHED</sequence>
<evidence type="ECO:0000313" key="3">
    <source>
        <dbReference type="EMBL" id="GAA3036483.1"/>
    </source>
</evidence>
<reference evidence="4" key="1">
    <citation type="journal article" date="2019" name="Int. J. Syst. Evol. Microbiol.">
        <title>The Global Catalogue of Microorganisms (GCM) 10K type strain sequencing project: providing services to taxonomists for standard genome sequencing and annotation.</title>
        <authorList>
            <consortium name="The Broad Institute Genomics Platform"/>
            <consortium name="The Broad Institute Genome Sequencing Center for Infectious Disease"/>
            <person name="Wu L."/>
            <person name="Ma J."/>
        </authorList>
    </citation>
    <scope>NUCLEOTIDE SEQUENCE [LARGE SCALE GENOMIC DNA]</scope>
    <source>
        <strain evidence="4">JCM 3106</strain>
    </source>
</reference>
<feature type="compositionally biased region" description="Basic and acidic residues" evidence="1">
    <location>
        <begin position="28"/>
        <end position="42"/>
    </location>
</feature>
<feature type="region of interest" description="Disordered" evidence="1">
    <location>
        <begin position="1"/>
        <end position="78"/>
    </location>
</feature>
<organism evidence="3 4">
    <name type="scientific">Streptosporangium longisporum</name>
    <dbReference type="NCBI Taxonomy" id="46187"/>
    <lineage>
        <taxon>Bacteria</taxon>
        <taxon>Bacillati</taxon>
        <taxon>Actinomycetota</taxon>
        <taxon>Actinomycetes</taxon>
        <taxon>Streptosporangiales</taxon>
        <taxon>Streptosporangiaceae</taxon>
        <taxon>Streptosporangium</taxon>
    </lineage>
</organism>
<dbReference type="EMBL" id="BAAAWD010000024">
    <property type="protein sequence ID" value="GAA3036483.1"/>
    <property type="molecule type" value="Genomic_DNA"/>
</dbReference>
<evidence type="ECO:0000259" key="2">
    <source>
        <dbReference type="Pfam" id="PF11160"/>
    </source>
</evidence>
<dbReference type="RefSeq" id="WP_344905703.1">
    <property type="nucleotide sequence ID" value="NZ_BAAAWD010000024.1"/>
</dbReference>
<accession>A0ABP6L9B9</accession>
<dbReference type="Proteomes" id="UP001499930">
    <property type="component" value="Unassembled WGS sequence"/>
</dbReference>
<dbReference type="Pfam" id="PF11160">
    <property type="entry name" value="Hva1_TUDOR"/>
    <property type="match status" value="1"/>
</dbReference>
<dbReference type="InterPro" id="IPR021331">
    <property type="entry name" value="Hva1_TUDOR"/>
</dbReference>